<evidence type="ECO:0000256" key="8">
    <source>
        <dbReference type="ARBA" id="ARBA00022618"/>
    </source>
</evidence>
<dbReference type="InterPro" id="IPR036635">
    <property type="entry name" value="MurB_C_sf"/>
</dbReference>
<dbReference type="GO" id="GO:0051301">
    <property type="term" value="P:cell division"/>
    <property type="evidence" value="ECO:0007669"/>
    <property type="project" value="UniProtKB-KW"/>
</dbReference>
<comment type="catalytic activity">
    <reaction evidence="18 19">
        <text>UDP-N-acetyl-alpha-D-muramate + NADP(+) = UDP-N-acetyl-3-O-(1-carboxyvinyl)-alpha-D-glucosamine + NADPH + H(+)</text>
        <dbReference type="Rhea" id="RHEA:12248"/>
        <dbReference type="ChEBI" id="CHEBI:15378"/>
        <dbReference type="ChEBI" id="CHEBI:57783"/>
        <dbReference type="ChEBI" id="CHEBI:58349"/>
        <dbReference type="ChEBI" id="CHEBI:68483"/>
        <dbReference type="ChEBI" id="CHEBI:70757"/>
        <dbReference type="EC" id="1.3.1.98"/>
    </reaction>
</comment>
<dbReference type="PROSITE" id="PS51387">
    <property type="entry name" value="FAD_PCMH"/>
    <property type="match status" value="1"/>
</dbReference>
<evidence type="ECO:0000256" key="17">
    <source>
        <dbReference type="ARBA" id="ARBA00031026"/>
    </source>
</evidence>
<name>A0A5B8I9A0_9RHOB</name>
<comment type="subcellular location">
    <subcellularLocation>
        <location evidence="3 19">Cytoplasm</location>
    </subcellularLocation>
</comment>
<dbReference type="SUPFAM" id="SSF56176">
    <property type="entry name" value="FAD-binding/transporter-associated domain-like"/>
    <property type="match status" value="1"/>
</dbReference>
<dbReference type="EC" id="1.3.1.98" evidence="5 19"/>
<evidence type="ECO:0000256" key="13">
    <source>
        <dbReference type="ARBA" id="ARBA00022984"/>
    </source>
</evidence>
<dbReference type="InterPro" id="IPR016166">
    <property type="entry name" value="FAD-bd_PCMH"/>
</dbReference>
<dbReference type="Pfam" id="PF02873">
    <property type="entry name" value="MurB_C"/>
    <property type="match status" value="1"/>
</dbReference>
<keyword evidence="8 19" id="KW-0132">Cell division</keyword>
<gene>
    <name evidence="19 21" type="primary">murB</name>
    <name evidence="21" type="ORF">FPZ52_13925</name>
</gene>
<comment type="pathway">
    <text evidence="4 19">Cell wall biogenesis; peptidoglycan biosynthesis.</text>
</comment>
<evidence type="ECO:0000256" key="11">
    <source>
        <dbReference type="ARBA" id="ARBA00022857"/>
    </source>
</evidence>
<evidence type="ECO:0000256" key="1">
    <source>
        <dbReference type="ARBA" id="ARBA00001974"/>
    </source>
</evidence>
<dbReference type="HAMAP" id="MF_00037">
    <property type="entry name" value="MurB"/>
    <property type="match status" value="1"/>
</dbReference>
<evidence type="ECO:0000259" key="20">
    <source>
        <dbReference type="PROSITE" id="PS51387"/>
    </source>
</evidence>
<dbReference type="InterPro" id="IPR016169">
    <property type="entry name" value="FAD-bd_PCMH_sub2"/>
</dbReference>
<evidence type="ECO:0000256" key="4">
    <source>
        <dbReference type="ARBA" id="ARBA00004752"/>
    </source>
</evidence>
<evidence type="ECO:0000256" key="19">
    <source>
        <dbReference type="HAMAP-Rule" id="MF_00037"/>
    </source>
</evidence>
<keyword evidence="14 19" id="KW-0560">Oxidoreductase</keyword>
<dbReference type="NCBIfam" id="TIGR00179">
    <property type="entry name" value="murB"/>
    <property type="match status" value="1"/>
</dbReference>
<keyword evidence="21" id="KW-0614">Plasmid</keyword>
<dbReference type="Gene3D" id="3.30.465.10">
    <property type="match status" value="1"/>
</dbReference>
<feature type="active site" evidence="19">
    <location>
        <position position="304"/>
    </location>
</feature>
<keyword evidence="9 19" id="KW-0285">Flavoprotein</keyword>
<dbReference type="OrthoDB" id="9804753at2"/>
<evidence type="ECO:0000256" key="12">
    <source>
        <dbReference type="ARBA" id="ARBA00022960"/>
    </source>
</evidence>
<keyword evidence="15 19" id="KW-0131">Cell cycle</keyword>
<evidence type="ECO:0000313" key="22">
    <source>
        <dbReference type="Proteomes" id="UP000318483"/>
    </source>
</evidence>
<dbReference type="AlphaFoldDB" id="A0A5B8I9A0"/>
<evidence type="ECO:0000256" key="2">
    <source>
        <dbReference type="ARBA" id="ARBA00003921"/>
    </source>
</evidence>
<dbReference type="Gene3D" id="3.30.43.10">
    <property type="entry name" value="Uridine Diphospho-n-acetylenolpyruvylglucosamine Reductase, domain 2"/>
    <property type="match status" value="1"/>
</dbReference>
<dbReference type="GO" id="GO:0009252">
    <property type="term" value="P:peptidoglycan biosynthetic process"/>
    <property type="evidence" value="ECO:0007669"/>
    <property type="project" value="UniProtKB-UniRule"/>
</dbReference>
<keyword evidence="12 19" id="KW-0133">Cell shape</keyword>
<evidence type="ECO:0000313" key="21">
    <source>
        <dbReference type="EMBL" id="QDY70805.1"/>
    </source>
</evidence>
<dbReference type="GO" id="GO:0071949">
    <property type="term" value="F:FAD binding"/>
    <property type="evidence" value="ECO:0007669"/>
    <property type="project" value="InterPro"/>
</dbReference>
<sequence>MTPAVASLVRDLEQIAPGRVTTDMSLAAISRWQVGGTADLIVHPGSESELSQIRSLFFRNDLPHIVIGATSNLMFADEGLRAPCIQIGSDLASVQVKGDHIRAGAGLWVPGLARIAMLHSLGGIAHVCGIPGTLGGLVCMNGGSQRKGIGSHISRVSSVTTDGSRIARRAKDCGFAYRTSIFQSNDEAVSSVELILDAGHDPNALRHEMRQIMRSRRLKFPQKLPNCGSVFVSNPAMYAKYGPPGAVIESLGFKGRQIGGAMVSPLHANFIVNTGSASASDILSLIRIIRDTALQQTGYLMDVEARFVHPNGRIEPAGSVTDAKGLMVL</sequence>
<protein>
    <recommendedName>
        <fullName evidence="6 19">UDP-N-acetylenolpyruvoylglucosamine reductase</fullName>
        <ecNumber evidence="5 19">1.3.1.98</ecNumber>
    </recommendedName>
    <alternativeName>
        <fullName evidence="17 19">UDP-N-acetylmuramate dehydrogenase</fullName>
    </alternativeName>
</protein>
<keyword evidence="16 19" id="KW-0961">Cell wall biogenesis/degradation</keyword>
<geneLocation type="plasmid" evidence="21 22">
    <name>unnamed2</name>
</geneLocation>
<dbReference type="GO" id="GO:0005829">
    <property type="term" value="C:cytosol"/>
    <property type="evidence" value="ECO:0007669"/>
    <property type="project" value="TreeGrafter"/>
</dbReference>
<evidence type="ECO:0000256" key="16">
    <source>
        <dbReference type="ARBA" id="ARBA00023316"/>
    </source>
</evidence>
<dbReference type="GO" id="GO:0008360">
    <property type="term" value="P:regulation of cell shape"/>
    <property type="evidence" value="ECO:0007669"/>
    <property type="project" value="UniProtKB-KW"/>
</dbReference>
<organism evidence="21 22">
    <name type="scientific">Qingshengfaniella alkalisoli</name>
    <dbReference type="NCBI Taxonomy" id="2599296"/>
    <lineage>
        <taxon>Bacteria</taxon>
        <taxon>Pseudomonadati</taxon>
        <taxon>Pseudomonadota</taxon>
        <taxon>Alphaproteobacteria</taxon>
        <taxon>Rhodobacterales</taxon>
        <taxon>Paracoccaceae</taxon>
        <taxon>Qingshengfaniella</taxon>
    </lineage>
</organism>
<proteinExistence type="inferred from homology"/>
<evidence type="ECO:0000256" key="18">
    <source>
        <dbReference type="ARBA" id="ARBA00048914"/>
    </source>
</evidence>
<keyword evidence="22" id="KW-1185">Reference proteome</keyword>
<keyword evidence="10 19" id="KW-0274">FAD</keyword>
<dbReference type="RefSeq" id="WP_146366221.1">
    <property type="nucleotide sequence ID" value="NZ_CP042263.1"/>
</dbReference>
<dbReference type="GO" id="GO:0071555">
    <property type="term" value="P:cell wall organization"/>
    <property type="evidence" value="ECO:0007669"/>
    <property type="project" value="UniProtKB-KW"/>
</dbReference>
<evidence type="ECO:0000256" key="10">
    <source>
        <dbReference type="ARBA" id="ARBA00022827"/>
    </source>
</evidence>
<comment type="function">
    <text evidence="2 19">Cell wall formation.</text>
</comment>
<dbReference type="Pfam" id="PF01565">
    <property type="entry name" value="FAD_binding_4"/>
    <property type="match status" value="1"/>
</dbReference>
<dbReference type="Gene3D" id="3.90.78.10">
    <property type="entry name" value="UDP-N-acetylenolpyruvoylglucosamine reductase, C-terminal domain"/>
    <property type="match status" value="1"/>
</dbReference>
<evidence type="ECO:0000256" key="5">
    <source>
        <dbReference type="ARBA" id="ARBA00012518"/>
    </source>
</evidence>
<keyword evidence="11 19" id="KW-0521">NADP</keyword>
<feature type="active site" description="Proton donor" evidence="19">
    <location>
        <position position="229"/>
    </location>
</feature>
<comment type="cofactor">
    <cofactor evidence="1 19">
        <name>FAD</name>
        <dbReference type="ChEBI" id="CHEBI:57692"/>
    </cofactor>
</comment>
<dbReference type="PANTHER" id="PTHR21071">
    <property type="entry name" value="UDP-N-ACETYLENOLPYRUVOYLGLUCOSAMINE REDUCTASE"/>
    <property type="match status" value="1"/>
</dbReference>
<evidence type="ECO:0000256" key="3">
    <source>
        <dbReference type="ARBA" id="ARBA00004496"/>
    </source>
</evidence>
<comment type="similarity">
    <text evidence="19">Belongs to the MurB family.</text>
</comment>
<dbReference type="Proteomes" id="UP000318483">
    <property type="component" value="Plasmid unnamed2"/>
</dbReference>
<dbReference type="GO" id="GO:0008762">
    <property type="term" value="F:UDP-N-acetylmuramate dehydrogenase activity"/>
    <property type="evidence" value="ECO:0007669"/>
    <property type="project" value="UniProtKB-UniRule"/>
</dbReference>
<feature type="active site" evidence="19">
    <location>
        <position position="178"/>
    </location>
</feature>
<dbReference type="EMBL" id="CP042263">
    <property type="protein sequence ID" value="QDY70805.1"/>
    <property type="molecule type" value="Genomic_DNA"/>
</dbReference>
<evidence type="ECO:0000256" key="9">
    <source>
        <dbReference type="ARBA" id="ARBA00022630"/>
    </source>
</evidence>
<evidence type="ECO:0000256" key="15">
    <source>
        <dbReference type="ARBA" id="ARBA00023306"/>
    </source>
</evidence>
<dbReference type="InterPro" id="IPR011601">
    <property type="entry name" value="MurB_C"/>
</dbReference>
<dbReference type="SUPFAM" id="SSF56194">
    <property type="entry name" value="Uridine diphospho-N-Acetylenolpyruvylglucosamine reductase, MurB, C-terminal domain"/>
    <property type="match status" value="1"/>
</dbReference>
<feature type="domain" description="FAD-binding PCMH-type" evidence="20">
    <location>
        <begin position="34"/>
        <end position="199"/>
    </location>
</feature>
<dbReference type="UniPathway" id="UPA00219"/>
<evidence type="ECO:0000256" key="14">
    <source>
        <dbReference type="ARBA" id="ARBA00023002"/>
    </source>
</evidence>
<accession>A0A5B8I9A0</accession>
<evidence type="ECO:0000256" key="6">
    <source>
        <dbReference type="ARBA" id="ARBA00015188"/>
    </source>
</evidence>
<dbReference type="KEGG" id="lit:FPZ52_13925"/>
<keyword evidence="13 19" id="KW-0573">Peptidoglycan synthesis</keyword>
<reference evidence="21 22" key="1">
    <citation type="submission" date="2019-07" db="EMBL/GenBank/DDBJ databases">
        <title>Litoreibacter alkalisoli sp. nov., isolated from saline-alkaline soil.</title>
        <authorList>
            <person name="Wang S."/>
            <person name="Xu L."/>
            <person name="Xing Y.-T."/>
            <person name="Sun J.-Q."/>
        </authorList>
    </citation>
    <scope>NUCLEOTIDE SEQUENCE [LARGE SCALE GENOMIC DNA]</scope>
    <source>
        <strain evidence="21 22">LN3S51</strain>
        <plasmid evidence="21 22">unnamed2</plasmid>
    </source>
</reference>
<dbReference type="PANTHER" id="PTHR21071:SF4">
    <property type="entry name" value="UDP-N-ACETYLENOLPYRUVOYLGLUCOSAMINE REDUCTASE"/>
    <property type="match status" value="1"/>
</dbReference>
<dbReference type="InterPro" id="IPR036318">
    <property type="entry name" value="FAD-bd_PCMH-like_sf"/>
</dbReference>
<dbReference type="InterPro" id="IPR003170">
    <property type="entry name" value="MurB"/>
</dbReference>
<dbReference type="InterPro" id="IPR006094">
    <property type="entry name" value="Oxid_FAD_bind_N"/>
</dbReference>
<evidence type="ECO:0000256" key="7">
    <source>
        <dbReference type="ARBA" id="ARBA00022490"/>
    </source>
</evidence>
<dbReference type="InterPro" id="IPR016167">
    <property type="entry name" value="FAD-bd_PCMH_sub1"/>
</dbReference>
<keyword evidence="7 19" id="KW-0963">Cytoplasm</keyword>